<feature type="transmembrane region" description="Helical" evidence="2">
    <location>
        <begin position="342"/>
        <end position="370"/>
    </location>
</feature>
<feature type="compositionally biased region" description="Basic residues" evidence="1">
    <location>
        <begin position="603"/>
        <end position="612"/>
    </location>
</feature>
<feature type="region of interest" description="Disordered" evidence="1">
    <location>
        <begin position="482"/>
        <end position="506"/>
    </location>
</feature>
<feature type="transmembrane region" description="Helical" evidence="2">
    <location>
        <begin position="251"/>
        <end position="272"/>
    </location>
</feature>
<feature type="transmembrane region" description="Helical" evidence="2">
    <location>
        <begin position="382"/>
        <end position="403"/>
    </location>
</feature>
<feature type="compositionally biased region" description="Basic and acidic residues" evidence="1">
    <location>
        <begin position="566"/>
        <end position="592"/>
    </location>
</feature>
<feature type="compositionally biased region" description="Low complexity" evidence="1">
    <location>
        <begin position="428"/>
        <end position="440"/>
    </location>
</feature>
<feature type="transmembrane region" description="Helical" evidence="2">
    <location>
        <begin position="81"/>
        <end position="101"/>
    </location>
</feature>
<keyword evidence="4" id="KW-1185">Reference proteome</keyword>
<feature type="compositionally biased region" description="Low complexity" evidence="1">
    <location>
        <begin position="483"/>
        <end position="506"/>
    </location>
</feature>
<feature type="transmembrane region" description="Helical" evidence="2">
    <location>
        <begin position="309"/>
        <end position="330"/>
    </location>
</feature>
<keyword evidence="2" id="KW-1133">Transmembrane helix</keyword>
<sequence>MRAIVTAVVAAIEAAAVAFAGFAVVAVPALLLWMVVFGLAAEPAAVMAGIAGVWLLAHWVPTQFEIDAQTALGLGLAPEPIAVVLSLAPLGVTVLTAALAARAGWRFGGRGGSGAAGALGGALGFGAVSFAAATLAAPLAVWPLWLAALVPALCYGAVSTAAFAARAVRDEHGWWRACTRAAQRGVERIGASGAAAVLPARAAETVRLAAASLAALVGIAALALSAAIVVGYPHVIALTQGLHLDPLGSTLVFLVQLALLPVALIWGAAWVTGAGFSVGAGSSATPFEALLGPLPALPLFGAIPQGWGGLGALAPAALVLVGVAVGVLFARRPQQRRASWTAALVTPVLAAALVGLAVAALCGLASGSLGPGRLETVGADPWLAGGLAAAELGGGLLLGVSAARIDLQRIRAALPEAVKAVNERVRPPRAGEGSRGAAEGLPVLDGLDRFDGGIRRSAGRAAGGESSDDETVDLSDAALVDSAGRAPHPGAPRGPEGATRSAGSAALADAAGSDAFDTEAYDADAFDTEAYGTEGYDSDASGGAAVDGPAAEGDGADAGPAETGDADAHDADNGDPHDTEALLRAYSWDERQTGAGDPEPPRPTRRWGRRKR</sequence>
<dbReference type="RefSeq" id="WP_128386476.1">
    <property type="nucleotide sequence ID" value="NZ_CP035037.1"/>
</dbReference>
<dbReference type="EMBL" id="CP035037">
    <property type="protein sequence ID" value="QAB17279.1"/>
    <property type="molecule type" value="Genomic_DNA"/>
</dbReference>
<feature type="transmembrane region" description="Helical" evidence="2">
    <location>
        <begin position="113"/>
        <end position="136"/>
    </location>
</feature>
<feature type="transmembrane region" description="Helical" evidence="2">
    <location>
        <begin position="44"/>
        <end position="61"/>
    </location>
</feature>
<keyword evidence="2" id="KW-0472">Membrane</keyword>
<evidence type="ECO:0000313" key="3">
    <source>
        <dbReference type="EMBL" id="QAB17279.1"/>
    </source>
</evidence>
<name>A0ABX5QDY6_9MICO</name>
<feature type="transmembrane region" description="Helical" evidence="2">
    <location>
        <begin position="284"/>
        <end position="303"/>
    </location>
</feature>
<evidence type="ECO:0000256" key="1">
    <source>
        <dbReference type="SAM" id="MobiDB-lite"/>
    </source>
</evidence>
<dbReference type="Proteomes" id="UP000285768">
    <property type="component" value="Chromosome"/>
</dbReference>
<evidence type="ECO:0000313" key="4">
    <source>
        <dbReference type="Proteomes" id="UP000285768"/>
    </source>
</evidence>
<feature type="compositionally biased region" description="Low complexity" evidence="1">
    <location>
        <begin position="542"/>
        <end position="563"/>
    </location>
</feature>
<keyword evidence="2" id="KW-0812">Transmembrane</keyword>
<proteinExistence type="predicted"/>
<protein>
    <recommendedName>
        <fullName evidence="5">Integral membrane protein</fullName>
    </recommendedName>
</protein>
<dbReference type="InterPro" id="IPR045931">
    <property type="entry name" value="DUF6350"/>
</dbReference>
<evidence type="ECO:0000256" key="2">
    <source>
        <dbReference type="SAM" id="Phobius"/>
    </source>
</evidence>
<feature type="transmembrane region" description="Helical" evidence="2">
    <location>
        <begin position="142"/>
        <end position="165"/>
    </location>
</feature>
<feature type="region of interest" description="Disordered" evidence="1">
    <location>
        <begin position="532"/>
        <end position="612"/>
    </location>
</feature>
<feature type="transmembrane region" description="Helical" evidence="2">
    <location>
        <begin position="6"/>
        <end position="32"/>
    </location>
</feature>
<gene>
    <name evidence="3" type="ORF">Leucomu_04475</name>
</gene>
<evidence type="ECO:0008006" key="5">
    <source>
        <dbReference type="Google" id="ProtNLM"/>
    </source>
</evidence>
<feature type="region of interest" description="Disordered" evidence="1">
    <location>
        <begin position="425"/>
        <end position="444"/>
    </location>
</feature>
<organism evidence="3 4">
    <name type="scientific">Leucobacter muris</name>
    <dbReference type="NCBI Taxonomy" id="1935379"/>
    <lineage>
        <taxon>Bacteria</taxon>
        <taxon>Bacillati</taxon>
        <taxon>Actinomycetota</taxon>
        <taxon>Actinomycetes</taxon>
        <taxon>Micrococcales</taxon>
        <taxon>Microbacteriaceae</taxon>
        <taxon>Leucobacter</taxon>
    </lineage>
</organism>
<feature type="transmembrane region" description="Helical" evidence="2">
    <location>
        <begin position="208"/>
        <end position="231"/>
    </location>
</feature>
<accession>A0ABX5QDY6</accession>
<dbReference type="Pfam" id="PF19877">
    <property type="entry name" value="DUF6350"/>
    <property type="match status" value="1"/>
</dbReference>
<reference evidence="3 4" key="1">
    <citation type="submission" date="2019-01" db="EMBL/GenBank/DDBJ databases">
        <title>Leucobacter muris sp. nov. isolated from the nose of a laboratory mouse.</title>
        <authorList>
            <person name="Benga L."/>
            <person name="Sproeer C."/>
            <person name="Schumann P."/>
            <person name="Verbarg S."/>
            <person name="Bunk B."/>
            <person name="Engelhardt E."/>
            <person name="Benten P.M."/>
            <person name="Sager M."/>
        </authorList>
    </citation>
    <scope>NUCLEOTIDE SEQUENCE [LARGE SCALE GENOMIC DNA]</scope>
    <source>
        <strain evidence="3 4">DSM 101948</strain>
    </source>
</reference>